<feature type="compositionally biased region" description="Basic and acidic residues" evidence="2">
    <location>
        <begin position="317"/>
        <end position="334"/>
    </location>
</feature>
<feature type="compositionally biased region" description="Polar residues" evidence="2">
    <location>
        <begin position="431"/>
        <end position="444"/>
    </location>
</feature>
<accession>A0A7S3JRF0</accession>
<dbReference type="PANTHER" id="PTHR35213:SF5">
    <property type="entry name" value="RING-TYPE DOMAIN-CONTAINING PROTEIN"/>
    <property type="match status" value="1"/>
</dbReference>
<evidence type="ECO:0000313" key="3">
    <source>
        <dbReference type="EMBL" id="CAE0360983.1"/>
    </source>
</evidence>
<feature type="coiled-coil region" evidence="1">
    <location>
        <begin position="199"/>
        <end position="230"/>
    </location>
</feature>
<feature type="region of interest" description="Disordered" evidence="2">
    <location>
        <begin position="402"/>
        <end position="509"/>
    </location>
</feature>
<dbReference type="PANTHER" id="PTHR35213">
    <property type="entry name" value="RING-TYPE DOMAIN-CONTAINING PROTEIN-RELATED"/>
    <property type="match status" value="1"/>
</dbReference>
<evidence type="ECO:0000256" key="1">
    <source>
        <dbReference type="SAM" id="Coils"/>
    </source>
</evidence>
<reference evidence="3" key="1">
    <citation type="submission" date="2021-01" db="EMBL/GenBank/DDBJ databases">
        <authorList>
            <person name="Corre E."/>
            <person name="Pelletier E."/>
            <person name="Niang G."/>
            <person name="Scheremetjew M."/>
            <person name="Finn R."/>
            <person name="Kale V."/>
            <person name="Holt S."/>
            <person name="Cochrane G."/>
            <person name="Meng A."/>
            <person name="Brown T."/>
            <person name="Cohen L."/>
        </authorList>
    </citation>
    <scope>NUCLEOTIDE SEQUENCE</scope>
    <source>
        <strain evidence="3">CCMP1510</strain>
    </source>
</reference>
<feature type="region of interest" description="Disordered" evidence="2">
    <location>
        <begin position="301"/>
        <end position="376"/>
    </location>
</feature>
<dbReference type="AlphaFoldDB" id="A0A7S3JRF0"/>
<feature type="region of interest" description="Disordered" evidence="2">
    <location>
        <begin position="1"/>
        <end position="73"/>
    </location>
</feature>
<feature type="compositionally biased region" description="Basic and acidic residues" evidence="2">
    <location>
        <begin position="1"/>
        <end position="13"/>
    </location>
</feature>
<evidence type="ECO:0000256" key="2">
    <source>
        <dbReference type="SAM" id="MobiDB-lite"/>
    </source>
</evidence>
<feature type="compositionally biased region" description="Polar residues" evidence="2">
    <location>
        <begin position="304"/>
        <end position="316"/>
    </location>
</feature>
<keyword evidence="1" id="KW-0175">Coiled coil</keyword>
<gene>
    <name evidence="3" type="ORF">ALAG00032_LOCUS1715</name>
</gene>
<dbReference type="EMBL" id="HBIJ01002517">
    <property type="protein sequence ID" value="CAE0360983.1"/>
    <property type="molecule type" value="Transcribed_RNA"/>
</dbReference>
<sequence>MEDKDKEETKEQNYTEAEIPQLLSRHILHSSQQQQDSSLRPNQQAEEKNQQEDSLSQEDNQSAEKKIHQRRGKWTAEEEVYAEQLIIDFQAGTVPNCEEGVTLRAFLAKELSCDRMRISKKYAGASIGKLIFRRRAPPEHMRLAQLNQMKQAFFRSALAKRRGGMHFLAGAQSLAPNRQTGGANSNLVPIMNNVQHVPVQAQMQQAESITQQAQQQMEQAQQQQRILQAQIEPYVPNCGHQRYDYMGMARPPIATSWSNHNKEAQNPGQFIESYSPQILYQQPANEKRQIRETEARREIKRHCTNTNNNQPSPLKEQQQEKKVPPRHPETRETDDSTSASTCGHQWHKKNPSPPMYVGEDATRRPPTKQSFHHGISSLKRSWKYATNANNDDDKIENSILEQQNTKKQTQNVVQVTSSSSDEGGNSSDLSQRMSVRQASQSTSQDTRHLNDTAGARNIGRRSSSAINKSKHNGGGNSEDSNDSADSASDGGIKATSIRQPSSSQGDICRGFRESNFDMVLNSNEFDDDQVFQDSLTYLLCDQ</sequence>
<name>A0A7S3JRF0_9STRA</name>
<proteinExistence type="predicted"/>
<protein>
    <submittedName>
        <fullName evidence="3">Uncharacterized protein</fullName>
    </submittedName>
</protein>
<feature type="compositionally biased region" description="Polar residues" evidence="2">
    <location>
        <begin position="496"/>
        <end position="505"/>
    </location>
</feature>
<feature type="compositionally biased region" description="Low complexity" evidence="2">
    <location>
        <begin position="402"/>
        <end position="430"/>
    </location>
</feature>
<organism evidence="3">
    <name type="scientific">Aureoumbra lagunensis</name>
    <dbReference type="NCBI Taxonomy" id="44058"/>
    <lineage>
        <taxon>Eukaryota</taxon>
        <taxon>Sar</taxon>
        <taxon>Stramenopiles</taxon>
        <taxon>Ochrophyta</taxon>
        <taxon>Pelagophyceae</taxon>
        <taxon>Pelagomonadales</taxon>
        <taxon>Aureoumbra</taxon>
    </lineage>
</organism>